<dbReference type="InterPro" id="IPR005467">
    <property type="entry name" value="His_kinase_dom"/>
</dbReference>
<dbReference type="SUPFAM" id="SSF47384">
    <property type="entry name" value="Homodimeric domain of signal transducing histidine kinase"/>
    <property type="match status" value="1"/>
</dbReference>
<evidence type="ECO:0000256" key="8">
    <source>
        <dbReference type="ARBA" id="ARBA00022777"/>
    </source>
</evidence>
<evidence type="ECO:0000256" key="10">
    <source>
        <dbReference type="ARBA" id="ARBA00023012"/>
    </source>
</evidence>
<dbReference type="GO" id="GO:0000155">
    <property type="term" value="F:phosphorelay sensor kinase activity"/>
    <property type="evidence" value="ECO:0007669"/>
    <property type="project" value="InterPro"/>
</dbReference>
<dbReference type="InterPro" id="IPR003661">
    <property type="entry name" value="HisK_dim/P_dom"/>
</dbReference>
<dbReference type="PANTHER" id="PTHR43711">
    <property type="entry name" value="TWO-COMPONENT HISTIDINE KINASE"/>
    <property type="match status" value="1"/>
</dbReference>
<comment type="caution">
    <text evidence="13">The sequence shown here is derived from an EMBL/GenBank/DDBJ whole genome shotgun (WGS) entry which is preliminary data.</text>
</comment>
<evidence type="ECO:0000313" key="13">
    <source>
        <dbReference type="EMBL" id="RAV74327.1"/>
    </source>
</evidence>
<dbReference type="EC" id="2.7.13.3" evidence="3"/>
<comment type="subcellular location">
    <subcellularLocation>
        <location evidence="2">Cell membrane</location>
    </subcellularLocation>
</comment>
<dbReference type="Gene3D" id="3.30.565.10">
    <property type="entry name" value="Histidine kinase-like ATPase, C-terminal domain"/>
    <property type="match status" value="1"/>
</dbReference>
<evidence type="ECO:0000256" key="3">
    <source>
        <dbReference type="ARBA" id="ARBA00012438"/>
    </source>
</evidence>
<evidence type="ECO:0000259" key="12">
    <source>
        <dbReference type="PROSITE" id="PS50109"/>
    </source>
</evidence>
<dbReference type="FunFam" id="1.10.287.130:FF:000038">
    <property type="entry name" value="Sensory transduction histidine kinase"/>
    <property type="match status" value="1"/>
</dbReference>
<evidence type="ECO:0000256" key="9">
    <source>
        <dbReference type="ARBA" id="ARBA00022840"/>
    </source>
</evidence>
<evidence type="ECO:0000256" key="1">
    <source>
        <dbReference type="ARBA" id="ARBA00000085"/>
    </source>
</evidence>
<dbReference type="Pfam" id="PF00512">
    <property type="entry name" value="HisKA"/>
    <property type="match status" value="1"/>
</dbReference>
<protein>
    <recommendedName>
        <fullName evidence="3">histidine kinase</fullName>
        <ecNumber evidence="3">2.7.13.3</ecNumber>
    </recommendedName>
</protein>
<evidence type="ECO:0000256" key="4">
    <source>
        <dbReference type="ARBA" id="ARBA00022475"/>
    </source>
</evidence>
<keyword evidence="7" id="KW-0547">Nucleotide-binding</keyword>
<dbReference type="SMART" id="SM00387">
    <property type="entry name" value="HATPase_c"/>
    <property type="match status" value="1"/>
</dbReference>
<gene>
    <name evidence="13" type="ORF">DBT54_10345</name>
</gene>
<dbReference type="PRINTS" id="PR00344">
    <property type="entry name" value="BCTRLSENSOR"/>
</dbReference>
<dbReference type="InterPro" id="IPR004358">
    <property type="entry name" value="Sig_transdc_His_kin-like_C"/>
</dbReference>
<dbReference type="InterPro" id="IPR036890">
    <property type="entry name" value="HATPase_C_sf"/>
</dbReference>
<dbReference type="PROSITE" id="PS50109">
    <property type="entry name" value="HIS_KIN"/>
    <property type="match status" value="1"/>
</dbReference>
<dbReference type="EMBL" id="QMHM01000122">
    <property type="protein sequence ID" value="RAV74327.1"/>
    <property type="molecule type" value="Genomic_DNA"/>
</dbReference>
<keyword evidence="10" id="KW-0902">Two-component regulatory system</keyword>
<keyword evidence="8 13" id="KW-0418">Kinase</keyword>
<keyword evidence="5" id="KW-0597">Phosphoprotein</keyword>
<dbReference type="CDD" id="cd16922">
    <property type="entry name" value="HATPase_EvgS-ArcB-TorS-like"/>
    <property type="match status" value="1"/>
</dbReference>
<proteinExistence type="predicted"/>
<dbReference type="AlphaFoldDB" id="A0A329P0F8"/>
<dbReference type="InterPro" id="IPR050736">
    <property type="entry name" value="Sensor_HK_Regulatory"/>
</dbReference>
<keyword evidence="9" id="KW-0067">ATP-binding</keyword>
<dbReference type="GO" id="GO:0005524">
    <property type="term" value="F:ATP binding"/>
    <property type="evidence" value="ECO:0007669"/>
    <property type="project" value="UniProtKB-KW"/>
</dbReference>
<keyword evidence="6" id="KW-0808">Transferase</keyword>
<name>A0A329P0F8_9LACT</name>
<accession>A0A329P0F8</accession>
<dbReference type="SUPFAM" id="SSF55874">
    <property type="entry name" value="ATPase domain of HSP90 chaperone/DNA topoisomerase II/histidine kinase"/>
    <property type="match status" value="1"/>
</dbReference>
<dbReference type="PANTHER" id="PTHR43711:SF26">
    <property type="entry name" value="SENSOR HISTIDINE KINASE RCSC"/>
    <property type="match status" value="1"/>
</dbReference>
<dbReference type="CDD" id="cd00082">
    <property type="entry name" value="HisKA"/>
    <property type="match status" value="1"/>
</dbReference>
<feature type="non-terminal residue" evidence="13">
    <location>
        <position position="1"/>
    </location>
</feature>
<evidence type="ECO:0000256" key="6">
    <source>
        <dbReference type="ARBA" id="ARBA00022679"/>
    </source>
</evidence>
<dbReference type="Proteomes" id="UP000251923">
    <property type="component" value="Unassembled WGS sequence"/>
</dbReference>
<evidence type="ECO:0000256" key="5">
    <source>
        <dbReference type="ARBA" id="ARBA00022553"/>
    </source>
</evidence>
<keyword evidence="4" id="KW-1003">Cell membrane</keyword>
<feature type="domain" description="Histidine kinase" evidence="12">
    <location>
        <begin position="35"/>
        <end position="257"/>
    </location>
</feature>
<evidence type="ECO:0000256" key="11">
    <source>
        <dbReference type="ARBA" id="ARBA00023136"/>
    </source>
</evidence>
<dbReference type="Gene3D" id="1.10.287.130">
    <property type="match status" value="1"/>
</dbReference>
<dbReference type="GO" id="GO:0005886">
    <property type="term" value="C:plasma membrane"/>
    <property type="evidence" value="ECO:0007669"/>
    <property type="project" value="UniProtKB-SubCell"/>
</dbReference>
<reference evidence="13 14" key="1">
    <citation type="submission" date="2018-04" db="EMBL/GenBank/DDBJ databases">
        <title>Aerococcus urinae genomes.</title>
        <authorList>
            <person name="Hilt E."/>
            <person name="Gilbert N.M."/>
            <person name="Thomas-White K."/>
            <person name="Putonti C."/>
            <person name="Lewis A.L."/>
            <person name="Visck K.L."/>
            <person name="Wolfe A.J."/>
        </authorList>
    </citation>
    <scope>NUCLEOTIDE SEQUENCE [LARGE SCALE GENOMIC DNA]</scope>
    <source>
        <strain evidence="13 14">UMB7480</strain>
    </source>
</reference>
<evidence type="ECO:0000256" key="7">
    <source>
        <dbReference type="ARBA" id="ARBA00022741"/>
    </source>
</evidence>
<dbReference type="InterPro" id="IPR003594">
    <property type="entry name" value="HATPase_dom"/>
</dbReference>
<dbReference type="FunFam" id="3.30.565.10:FF:000023">
    <property type="entry name" value="PAS domain-containing sensor histidine kinase"/>
    <property type="match status" value="1"/>
</dbReference>
<dbReference type="InterPro" id="IPR036097">
    <property type="entry name" value="HisK_dim/P_sf"/>
</dbReference>
<keyword evidence="11" id="KW-0472">Membrane</keyword>
<organism evidence="13 14">
    <name type="scientific">Aerococcus urinae</name>
    <dbReference type="NCBI Taxonomy" id="1376"/>
    <lineage>
        <taxon>Bacteria</taxon>
        <taxon>Bacillati</taxon>
        <taxon>Bacillota</taxon>
        <taxon>Bacilli</taxon>
        <taxon>Lactobacillales</taxon>
        <taxon>Aerococcaceae</taxon>
        <taxon>Aerococcus</taxon>
    </lineage>
</organism>
<comment type="catalytic activity">
    <reaction evidence="1">
        <text>ATP + protein L-histidine = ADP + protein N-phospho-L-histidine.</text>
        <dbReference type="EC" id="2.7.13.3"/>
    </reaction>
</comment>
<dbReference type="Pfam" id="PF02518">
    <property type="entry name" value="HATPase_c"/>
    <property type="match status" value="1"/>
</dbReference>
<evidence type="ECO:0000313" key="14">
    <source>
        <dbReference type="Proteomes" id="UP000251923"/>
    </source>
</evidence>
<sequence length="266" mass="28814">ITRDTSERKKHEIEMMEARERAEAASRTKSRFLANMSHELRTPLNAIIGFSEMLKLEMFGKLGHARYVEYAQLINESGGLLLDLISDILDMSKIEAGKYELHREPINVSEAIGSALKLMYGRAEESGLALTTAICTGAASTVIFADERALKQILLNLLSNAVKFTQPGGRIIVGADATGSGIRFRVTDPGRGIPKEQIPRLAQPFEQVSTAAELAKQGTGLGLALVRSLAELHGGSIRIESEVGRGTTVTVDIPTNETPALFQAVK</sequence>
<evidence type="ECO:0000256" key="2">
    <source>
        <dbReference type="ARBA" id="ARBA00004236"/>
    </source>
</evidence>
<dbReference type="SMART" id="SM00388">
    <property type="entry name" value="HisKA"/>
    <property type="match status" value="1"/>
</dbReference>